<feature type="chain" id="PRO_5010573514" description="Cytochrome c556" evidence="1">
    <location>
        <begin position="21"/>
        <end position="163"/>
    </location>
</feature>
<proteinExistence type="predicted"/>
<evidence type="ECO:0008006" key="4">
    <source>
        <dbReference type="Google" id="ProtNLM"/>
    </source>
</evidence>
<sequence length="163" mass="17273">MGRILAISAATILLCSGCSAQEEPKAADIKAEMLLHVQPAAETFWNAVQFISDENGSREIVPQTAAEWQEVLEGARALKKYGATLQEPEYAAGRGADWKDYAKGLVDVAGQAEAAAQSHDPDKVLEVGGTLYNVCSACHEVYMPNPVSVAPGIPTDESTGTQP</sequence>
<accession>A0A1U6GRB3</accession>
<dbReference type="GO" id="GO:0005506">
    <property type="term" value="F:iron ion binding"/>
    <property type="evidence" value="ECO:0007669"/>
    <property type="project" value="InterPro"/>
</dbReference>
<reference evidence="3" key="1">
    <citation type="submission" date="2017-02" db="EMBL/GenBank/DDBJ databases">
        <authorList>
            <person name="Varghese N."/>
            <person name="Submissions S."/>
        </authorList>
    </citation>
    <scope>NUCLEOTIDE SEQUENCE [LARGE SCALE GENOMIC DNA]</scope>
    <source>
        <strain evidence="3">SM117</strain>
    </source>
</reference>
<dbReference type="InterPro" id="IPR010980">
    <property type="entry name" value="Cyt_c/b562"/>
</dbReference>
<dbReference type="EMBL" id="FVZE01000001">
    <property type="protein sequence ID" value="SLJ86061.1"/>
    <property type="molecule type" value="Genomic_DNA"/>
</dbReference>
<dbReference type="SUPFAM" id="SSF47175">
    <property type="entry name" value="Cytochromes"/>
    <property type="match status" value="1"/>
</dbReference>
<organism evidence="2 3">
    <name type="scientific">Novosphingobium mathurense</name>
    <dbReference type="NCBI Taxonomy" id="428990"/>
    <lineage>
        <taxon>Bacteria</taxon>
        <taxon>Pseudomonadati</taxon>
        <taxon>Pseudomonadota</taxon>
        <taxon>Alphaproteobacteria</taxon>
        <taxon>Sphingomonadales</taxon>
        <taxon>Sphingomonadaceae</taxon>
        <taxon>Novosphingobium</taxon>
    </lineage>
</organism>
<feature type="signal peptide" evidence="1">
    <location>
        <begin position="1"/>
        <end position="20"/>
    </location>
</feature>
<dbReference type="GO" id="GO:0020037">
    <property type="term" value="F:heme binding"/>
    <property type="evidence" value="ECO:0007669"/>
    <property type="project" value="InterPro"/>
</dbReference>
<dbReference type="GO" id="GO:0009055">
    <property type="term" value="F:electron transfer activity"/>
    <property type="evidence" value="ECO:0007669"/>
    <property type="project" value="InterPro"/>
</dbReference>
<dbReference type="STRING" id="428990.SAMN06295987_10154"/>
<dbReference type="Proteomes" id="UP000190989">
    <property type="component" value="Unassembled WGS sequence"/>
</dbReference>
<dbReference type="AlphaFoldDB" id="A0A1U6GRB3"/>
<evidence type="ECO:0000256" key="1">
    <source>
        <dbReference type="SAM" id="SignalP"/>
    </source>
</evidence>
<keyword evidence="1" id="KW-0732">Signal</keyword>
<evidence type="ECO:0000313" key="3">
    <source>
        <dbReference type="Proteomes" id="UP000190989"/>
    </source>
</evidence>
<protein>
    <recommendedName>
        <fullName evidence="4">Cytochrome c556</fullName>
    </recommendedName>
</protein>
<keyword evidence="3" id="KW-1185">Reference proteome</keyword>
<name>A0A1U6GRB3_9SPHN</name>
<dbReference type="GO" id="GO:0022900">
    <property type="term" value="P:electron transport chain"/>
    <property type="evidence" value="ECO:0007669"/>
    <property type="project" value="InterPro"/>
</dbReference>
<gene>
    <name evidence="2" type="ORF">SAMN06295987_10154</name>
</gene>
<evidence type="ECO:0000313" key="2">
    <source>
        <dbReference type="EMBL" id="SLJ86061.1"/>
    </source>
</evidence>